<dbReference type="GO" id="GO:0010960">
    <property type="term" value="P:magnesium ion homeostasis"/>
    <property type="evidence" value="ECO:0007669"/>
    <property type="project" value="InterPro"/>
</dbReference>
<evidence type="ECO:0000256" key="6">
    <source>
        <dbReference type="PROSITE-ProRule" id="PRU00703"/>
    </source>
</evidence>
<feature type="transmembrane region" description="Helical" evidence="9">
    <location>
        <begin position="100"/>
        <end position="118"/>
    </location>
</feature>
<evidence type="ECO:0000256" key="5">
    <source>
        <dbReference type="ARBA" id="ARBA00023136"/>
    </source>
</evidence>
<evidence type="ECO:0000256" key="3">
    <source>
        <dbReference type="ARBA" id="ARBA00022737"/>
    </source>
</evidence>
<evidence type="ECO:0000259" key="11">
    <source>
        <dbReference type="PROSITE" id="PS51846"/>
    </source>
</evidence>
<keyword evidence="2 7" id="KW-0812">Transmembrane</keyword>
<evidence type="ECO:0000256" key="9">
    <source>
        <dbReference type="SAM" id="Phobius"/>
    </source>
</evidence>
<feature type="compositionally biased region" description="Basic and acidic residues" evidence="8">
    <location>
        <begin position="517"/>
        <end position="534"/>
    </location>
</feature>
<dbReference type="AlphaFoldDB" id="A0A8J2SRJ6"/>
<evidence type="ECO:0008006" key="14">
    <source>
        <dbReference type="Google" id="ProtNLM"/>
    </source>
</evidence>
<gene>
    <name evidence="12" type="ORF">PECAL_3P22200</name>
</gene>
<comment type="caution">
    <text evidence="12">The sequence shown here is derived from an EMBL/GenBank/DDBJ whole genome shotgun (WGS) entry which is preliminary data.</text>
</comment>
<keyword evidence="3" id="KW-0677">Repeat</keyword>
<evidence type="ECO:0000313" key="13">
    <source>
        <dbReference type="Proteomes" id="UP000789595"/>
    </source>
</evidence>
<dbReference type="Pfam" id="PF01595">
    <property type="entry name" value="CNNM"/>
    <property type="match status" value="1"/>
</dbReference>
<dbReference type="PROSITE" id="PS51371">
    <property type="entry name" value="CBS"/>
    <property type="match status" value="1"/>
</dbReference>
<evidence type="ECO:0000256" key="4">
    <source>
        <dbReference type="ARBA" id="ARBA00022989"/>
    </source>
</evidence>
<keyword evidence="13" id="KW-1185">Reference proteome</keyword>
<keyword evidence="5 7" id="KW-0472">Membrane</keyword>
<proteinExistence type="predicted"/>
<dbReference type="OrthoDB" id="5353557at2759"/>
<dbReference type="GO" id="GO:0016020">
    <property type="term" value="C:membrane"/>
    <property type="evidence" value="ECO:0007669"/>
    <property type="project" value="UniProtKB-SubCell"/>
</dbReference>
<sequence>MAIVEYDTGSKGFDGFLTFVSILILVLLSGLFSGLTLGLLGLDLSELEIVKGGGSATERRRAAKVMGIRKDGNRLLCTLLLGNVAVNALLSIFLSGVTSGLIGFCVSTALIVVFGEILPQAICSRHALKIGELALPIVNVIMVVLAPVSVPLKTVLDKLLGDSVGTIHTKTEMIQYVKLQHERGDLNEDERTIMQGAMDMKVKTAREVMTPLEDAYMLEESCKLSFAVVRDIFDHGFSRVPVYARERQHVVGLLFVKDLIFVDPEDEVPLAEYLRVFERSIELVDAESNLDDVLRIFKRGRGHLALVLGQPRKSSMVEADCLSPLHGSDKSFIVGLVTLEDIIEEILGDEIIDETDVYVDVDNHVKVDGRSKFDFTKLRRLDSAVVDATLTEAEVKAIAQHLGGELKQPADALMALVRRASVVDHERRTPEAELDAGRPPEPSDVVYERGFPANFATLVLSGKLSVKAGVDGFRAEAGPWTLLGAGALRHEDFVPDFSAHVATDSVRCVYLSHAEKSNAPRRARKDDMRRSPSRERRRLRRDRRVGDRRGARSALGLGRELGRPAGRRDPSSRSLSFDSPVRGTPPPVT</sequence>
<dbReference type="InterPro" id="IPR002550">
    <property type="entry name" value="CNNM"/>
</dbReference>
<evidence type="ECO:0000256" key="7">
    <source>
        <dbReference type="PROSITE-ProRule" id="PRU01193"/>
    </source>
</evidence>
<feature type="transmembrane region" description="Helical" evidence="9">
    <location>
        <begin position="130"/>
        <end position="150"/>
    </location>
</feature>
<feature type="domain" description="CNNM transmembrane" evidence="11">
    <location>
        <begin position="11"/>
        <end position="190"/>
    </location>
</feature>
<dbReference type="InterPro" id="IPR045095">
    <property type="entry name" value="ACDP"/>
</dbReference>
<dbReference type="EMBL" id="CAKKNE010000003">
    <property type="protein sequence ID" value="CAH0372237.1"/>
    <property type="molecule type" value="Genomic_DNA"/>
</dbReference>
<evidence type="ECO:0000256" key="2">
    <source>
        <dbReference type="ARBA" id="ARBA00022692"/>
    </source>
</evidence>
<dbReference type="Pfam" id="PF25562">
    <property type="entry name" value="CNBH_CNNM2_C"/>
    <property type="match status" value="1"/>
</dbReference>
<evidence type="ECO:0000256" key="8">
    <source>
        <dbReference type="SAM" id="MobiDB-lite"/>
    </source>
</evidence>
<feature type="transmembrane region" description="Helical" evidence="9">
    <location>
        <begin position="16"/>
        <end position="42"/>
    </location>
</feature>
<dbReference type="Proteomes" id="UP000789595">
    <property type="component" value="Unassembled WGS sequence"/>
</dbReference>
<feature type="compositionally biased region" description="Basic and acidic residues" evidence="8">
    <location>
        <begin position="560"/>
        <end position="571"/>
    </location>
</feature>
<protein>
    <recommendedName>
        <fullName evidence="14">CNNM transmembrane domain-containing protein</fullName>
    </recommendedName>
</protein>
<dbReference type="PANTHER" id="PTHR12064">
    <property type="entry name" value="METAL TRANSPORTER CNNM"/>
    <property type="match status" value="1"/>
</dbReference>
<dbReference type="PANTHER" id="PTHR12064:SF94">
    <property type="entry name" value="UNEXTENDED PROTEIN"/>
    <property type="match status" value="1"/>
</dbReference>
<dbReference type="InterPro" id="IPR044751">
    <property type="entry name" value="Ion_transp-like_CBS"/>
</dbReference>
<dbReference type="PROSITE" id="PS51846">
    <property type="entry name" value="CNNM"/>
    <property type="match status" value="1"/>
</dbReference>
<keyword evidence="6" id="KW-0129">CBS domain</keyword>
<name>A0A8J2SRJ6_9STRA</name>
<evidence type="ECO:0000259" key="10">
    <source>
        <dbReference type="PROSITE" id="PS51371"/>
    </source>
</evidence>
<organism evidence="12 13">
    <name type="scientific">Pelagomonas calceolata</name>
    <dbReference type="NCBI Taxonomy" id="35677"/>
    <lineage>
        <taxon>Eukaryota</taxon>
        <taxon>Sar</taxon>
        <taxon>Stramenopiles</taxon>
        <taxon>Ochrophyta</taxon>
        <taxon>Pelagophyceae</taxon>
        <taxon>Pelagomonadales</taxon>
        <taxon>Pelagomonadaceae</taxon>
        <taxon>Pelagomonas</taxon>
    </lineage>
</organism>
<keyword evidence="4 7" id="KW-1133">Transmembrane helix</keyword>
<evidence type="ECO:0000313" key="12">
    <source>
        <dbReference type="EMBL" id="CAH0372237.1"/>
    </source>
</evidence>
<feature type="domain" description="CBS" evidence="10">
    <location>
        <begin position="209"/>
        <end position="270"/>
    </location>
</feature>
<dbReference type="InterPro" id="IPR000644">
    <property type="entry name" value="CBS_dom"/>
</dbReference>
<reference evidence="12" key="1">
    <citation type="submission" date="2021-11" db="EMBL/GenBank/DDBJ databases">
        <authorList>
            <consortium name="Genoscope - CEA"/>
            <person name="William W."/>
        </authorList>
    </citation>
    <scope>NUCLEOTIDE SEQUENCE</scope>
</reference>
<comment type="subcellular location">
    <subcellularLocation>
        <location evidence="1">Membrane</location>
        <topology evidence="1">Multi-pass membrane protein</topology>
    </subcellularLocation>
</comment>
<evidence type="ECO:0000256" key="1">
    <source>
        <dbReference type="ARBA" id="ARBA00004141"/>
    </source>
</evidence>
<dbReference type="FunFam" id="3.10.580.10:FF:000006">
    <property type="entry name" value="DUF21 and CBS domain protein"/>
    <property type="match status" value="1"/>
</dbReference>
<dbReference type="CDD" id="cd04590">
    <property type="entry name" value="CBS_pair_CorC_HlyC_assoc"/>
    <property type="match status" value="1"/>
</dbReference>
<dbReference type="InterPro" id="IPR046342">
    <property type="entry name" value="CBS_dom_sf"/>
</dbReference>
<feature type="transmembrane region" description="Helical" evidence="9">
    <location>
        <begin position="75"/>
        <end position="94"/>
    </location>
</feature>
<dbReference type="SUPFAM" id="SSF54631">
    <property type="entry name" value="CBS-domain pair"/>
    <property type="match status" value="1"/>
</dbReference>
<accession>A0A8J2SRJ6</accession>
<dbReference type="Gene3D" id="3.10.580.10">
    <property type="entry name" value="CBS-domain"/>
    <property type="match status" value="1"/>
</dbReference>
<feature type="region of interest" description="Disordered" evidence="8">
    <location>
        <begin position="517"/>
        <end position="589"/>
    </location>
</feature>